<evidence type="ECO:0000256" key="4">
    <source>
        <dbReference type="ARBA" id="ARBA00022722"/>
    </source>
</evidence>
<organism evidence="11 12">
    <name type="scientific">Cordylochernes scorpioides</name>
    <dbReference type="NCBI Taxonomy" id="51811"/>
    <lineage>
        <taxon>Eukaryota</taxon>
        <taxon>Metazoa</taxon>
        <taxon>Ecdysozoa</taxon>
        <taxon>Arthropoda</taxon>
        <taxon>Chelicerata</taxon>
        <taxon>Arachnida</taxon>
        <taxon>Pseudoscorpiones</taxon>
        <taxon>Cheliferoidea</taxon>
        <taxon>Chernetidae</taxon>
        <taxon>Cordylochernes</taxon>
    </lineage>
</organism>
<dbReference type="Gene3D" id="3.10.10.10">
    <property type="entry name" value="HIV Type 1 Reverse Transcriptase, subunit A, domain 1"/>
    <property type="match status" value="1"/>
</dbReference>
<dbReference type="SUPFAM" id="SSF56672">
    <property type="entry name" value="DNA/RNA polymerases"/>
    <property type="match status" value="1"/>
</dbReference>
<dbReference type="Proteomes" id="UP001235939">
    <property type="component" value="Chromosome 09"/>
</dbReference>
<dbReference type="InterPro" id="IPR041588">
    <property type="entry name" value="Integrase_H2C2"/>
</dbReference>
<dbReference type="InterPro" id="IPR000477">
    <property type="entry name" value="RT_dom"/>
</dbReference>
<evidence type="ECO:0000259" key="9">
    <source>
        <dbReference type="PROSITE" id="PS50878"/>
    </source>
</evidence>
<feature type="compositionally biased region" description="Basic and acidic residues" evidence="8">
    <location>
        <begin position="1192"/>
        <end position="1203"/>
    </location>
</feature>
<evidence type="ECO:0000256" key="8">
    <source>
        <dbReference type="SAM" id="MobiDB-lite"/>
    </source>
</evidence>
<proteinExistence type="predicted"/>
<keyword evidence="12" id="KW-1185">Reference proteome</keyword>
<dbReference type="Gene3D" id="3.30.70.270">
    <property type="match status" value="2"/>
</dbReference>
<evidence type="ECO:0000256" key="7">
    <source>
        <dbReference type="ARBA" id="ARBA00022918"/>
    </source>
</evidence>
<feature type="domain" description="Integrase catalytic" evidence="10">
    <location>
        <begin position="957"/>
        <end position="1110"/>
    </location>
</feature>
<dbReference type="EC" id="2.7.7.49" evidence="1"/>
<dbReference type="EMBL" id="CP092871">
    <property type="protein sequence ID" value="UYV72047.1"/>
    <property type="molecule type" value="Genomic_DNA"/>
</dbReference>
<dbReference type="InterPro" id="IPR043502">
    <property type="entry name" value="DNA/RNA_pol_sf"/>
</dbReference>
<feature type="compositionally biased region" description="Low complexity" evidence="8">
    <location>
        <begin position="1206"/>
        <end position="1223"/>
    </location>
</feature>
<dbReference type="PANTHER" id="PTHR37984:SF5">
    <property type="entry name" value="PROTEIN NYNRIN-LIKE"/>
    <property type="match status" value="1"/>
</dbReference>
<dbReference type="InterPro" id="IPR041373">
    <property type="entry name" value="RT_RNaseH"/>
</dbReference>
<keyword evidence="7" id="KW-0695">RNA-directed DNA polymerase</keyword>
<dbReference type="Pfam" id="PF17917">
    <property type="entry name" value="RT_RNaseH"/>
    <property type="match status" value="1"/>
</dbReference>
<dbReference type="InterPro" id="IPR050951">
    <property type="entry name" value="Retrovirus_Pol_polyprotein"/>
</dbReference>
<sequence length="1237" mass="143299">MDHFKPPSQFELTTNNAEAWETWKYKFLLYSDAIQLETKPVKQQRAILLHNIGDDALNIYKTFGFQETLTNPTITEILEKFDNHFKPFKNVIYRRYNFFSEVQEKNQSFDDFVTKVKNKAVDCDFGDLTESLIRDRIVLGVLNKNLTERYLQDPDLTLSKAIALGRAAESSRTQLKEIKEEVTVNKLSSYKETSKHKFAKKNHTFFKACRKCASKHNYGNCPAYGKQCNKCKKPNHYAKCCKNKIVHDIAENDIYIYACTLDTGADVNILPLASLKFLQGKYVITPTNKNIFTYTKERIPIVGEVELECQFQSKKINSNFFVVKCQTVPILGLKDCSRFGLIEKVNSLHHCINNISSEVILNKYKDVFEGVGLLKNKQSILIKEDAIPQAYTARRLPLALREPVREELEKMSKLGVIKKINKPTEWSHPMVVVKKPNGDVRICIDPRKLNYWIKRERYMMPSPEEVLALIQKANIYTVLDAKYAFWQIPLTDEASLLTTMSTPYGRYCYTRMPYGLSSAPEIFQRIIHQLYLGVPNVVTYMDDVLIYSDSETEHLKILEQVLKIARENGLKFDKTKTQLMQPSVRYLGHIVSTEGIRPLESKVKAILDMPRPQDKKALQRFLGMVTYLAKFLPNLSDKTANMRLLLRKNEPWVWNDLRERDYRDLKLQLTSAPCLRHFDPKLDIEISIDASSNGLGAVLQQQGVPITYSSTALSAAQRKYSQIEKELLAVYFGCKRNHLYLYGRKFTAFTDHKPLLTIMKKPMVDLSPRLQRLVLQLQHYDFDLKYIPGKNLYTADALSRDYIANDLFITPEIEISQNNQVLMVTYSNNRHQDLVEATNNDPVLQEVKNYIENGWPIHKKTMNPLVKPFWDIKEELFEWEGLLCRGVKLVIPEKRRNHILSLLHKAHRGINSTLSLARSTFYWPGMCQEVEEFVKKCRICQKYSRNNTKEPLIPHETGNYPFQKIGVDLFEIEGRKYLGIVDYYTKFPEVFELRSTKAEMVIEKLKEVFARFGVPEIMMTDNGPPFQSTEMMEFAKEWNVTHTTSSPRFPQSNGMIERTIQTLKSTIIKCQQSKQDIYQALLLLRNTEHNSLPSPAVMLYGRKQRLFLPMKTTLMNESRICEDSIRKQHEANQSRMKFYFNRHARDLPSLENGQSVLVRQEKQWSPAKDTKGSVLRRNRRDLRPADTLSGPTEKESPPEKQEQLDPQPSTSSQSEETSATTRTRCGRLVKPPVRLNL</sequence>
<gene>
    <name evidence="11" type="ORF">LAZ67_9001659</name>
</gene>
<dbReference type="PANTHER" id="PTHR37984">
    <property type="entry name" value="PROTEIN CBG26694"/>
    <property type="match status" value="1"/>
</dbReference>
<dbReference type="PROSITE" id="PS50994">
    <property type="entry name" value="INTEGRASE"/>
    <property type="match status" value="1"/>
</dbReference>
<protein>
    <recommendedName>
        <fullName evidence="1">RNA-directed DNA polymerase</fullName>
        <ecNumber evidence="1">2.7.7.49</ecNumber>
    </recommendedName>
</protein>
<keyword evidence="4" id="KW-0540">Nuclease</keyword>
<keyword evidence="2" id="KW-0808">Transferase</keyword>
<evidence type="ECO:0000313" key="11">
    <source>
        <dbReference type="EMBL" id="UYV72047.1"/>
    </source>
</evidence>
<keyword evidence="5" id="KW-0255">Endonuclease</keyword>
<dbReference type="PROSITE" id="PS50878">
    <property type="entry name" value="RT_POL"/>
    <property type="match status" value="1"/>
</dbReference>
<dbReference type="InterPro" id="IPR036397">
    <property type="entry name" value="RNaseH_sf"/>
</dbReference>
<dbReference type="InterPro" id="IPR012337">
    <property type="entry name" value="RNaseH-like_sf"/>
</dbReference>
<name>A0ABY6KVY5_9ARAC</name>
<dbReference type="SUPFAM" id="SSF53098">
    <property type="entry name" value="Ribonuclease H-like"/>
    <property type="match status" value="1"/>
</dbReference>
<dbReference type="Pfam" id="PF17921">
    <property type="entry name" value="Integrase_H2C2"/>
    <property type="match status" value="1"/>
</dbReference>
<evidence type="ECO:0000256" key="3">
    <source>
        <dbReference type="ARBA" id="ARBA00022695"/>
    </source>
</evidence>
<dbReference type="CDD" id="cd05481">
    <property type="entry name" value="retropepsin_like_LTR_1"/>
    <property type="match status" value="1"/>
</dbReference>
<dbReference type="CDD" id="cd09274">
    <property type="entry name" value="RNase_HI_RT_Ty3"/>
    <property type="match status" value="1"/>
</dbReference>
<keyword evidence="6" id="KW-0378">Hydrolase</keyword>
<feature type="region of interest" description="Disordered" evidence="8">
    <location>
        <begin position="1157"/>
        <end position="1237"/>
    </location>
</feature>
<dbReference type="Pfam" id="PF00665">
    <property type="entry name" value="rve"/>
    <property type="match status" value="1"/>
</dbReference>
<dbReference type="InterPro" id="IPR043128">
    <property type="entry name" value="Rev_trsase/Diguanyl_cyclase"/>
</dbReference>
<feature type="domain" description="Reverse transcriptase" evidence="9">
    <location>
        <begin position="414"/>
        <end position="591"/>
    </location>
</feature>
<evidence type="ECO:0000313" key="12">
    <source>
        <dbReference type="Proteomes" id="UP001235939"/>
    </source>
</evidence>
<dbReference type="Gene3D" id="3.30.420.10">
    <property type="entry name" value="Ribonuclease H-like superfamily/Ribonuclease H"/>
    <property type="match status" value="1"/>
</dbReference>
<dbReference type="CDD" id="cd01647">
    <property type="entry name" value="RT_LTR"/>
    <property type="match status" value="1"/>
</dbReference>
<dbReference type="Gene3D" id="1.10.340.70">
    <property type="match status" value="1"/>
</dbReference>
<evidence type="ECO:0000256" key="2">
    <source>
        <dbReference type="ARBA" id="ARBA00022679"/>
    </source>
</evidence>
<evidence type="ECO:0000256" key="5">
    <source>
        <dbReference type="ARBA" id="ARBA00022759"/>
    </source>
</evidence>
<reference evidence="11 12" key="1">
    <citation type="submission" date="2022-01" db="EMBL/GenBank/DDBJ databases">
        <title>A chromosomal length assembly of Cordylochernes scorpioides.</title>
        <authorList>
            <person name="Zeh D."/>
            <person name="Zeh J."/>
        </authorList>
    </citation>
    <scope>NUCLEOTIDE SEQUENCE [LARGE SCALE GENOMIC DNA]</scope>
    <source>
        <strain evidence="11">IN4F17</strain>
        <tissue evidence="11">Whole Body</tissue>
    </source>
</reference>
<keyword evidence="3" id="KW-0548">Nucleotidyltransferase</keyword>
<dbReference type="Pfam" id="PF00078">
    <property type="entry name" value="RVT_1"/>
    <property type="match status" value="1"/>
</dbReference>
<evidence type="ECO:0000259" key="10">
    <source>
        <dbReference type="PROSITE" id="PS50994"/>
    </source>
</evidence>
<accession>A0ABY6KVY5</accession>
<evidence type="ECO:0000256" key="6">
    <source>
        <dbReference type="ARBA" id="ARBA00022801"/>
    </source>
</evidence>
<evidence type="ECO:0000256" key="1">
    <source>
        <dbReference type="ARBA" id="ARBA00012493"/>
    </source>
</evidence>
<dbReference type="InterPro" id="IPR001584">
    <property type="entry name" value="Integrase_cat-core"/>
</dbReference>